<dbReference type="RefSeq" id="WP_251936070.1">
    <property type="nucleotide sequence ID" value="NZ_CP098747.1"/>
</dbReference>
<accession>A0ABY4WCJ9</accession>
<dbReference type="Pfam" id="PF10722">
    <property type="entry name" value="YbjN"/>
    <property type="match status" value="1"/>
</dbReference>
<dbReference type="CDD" id="cd17033">
    <property type="entry name" value="DR1245-like"/>
    <property type="match status" value="1"/>
</dbReference>
<evidence type="ECO:0000313" key="1">
    <source>
        <dbReference type="EMBL" id="USG62366.1"/>
    </source>
</evidence>
<organism evidence="1 2">
    <name type="scientific">Sneathiella marina</name>
    <dbReference type="NCBI Taxonomy" id="2950108"/>
    <lineage>
        <taxon>Bacteria</taxon>
        <taxon>Pseudomonadati</taxon>
        <taxon>Pseudomonadota</taxon>
        <taxon>Alphaproteobacteria</taxon>
        <taxon>Sneathiellales</taxon>
        <taxon>Sneathiellaceae</taxon>
        <taxon>Sneathiella</taxon>
    </lineage>
</organism>
<proteinExistence type="predicted"/>
<evidence type="ECO:0000313" key="2">
    <source>
        <dbReference type="Proteomes" id="UP001056291"/>
    </source>
</evidence>
<dbReference type="InterPro" id="IPR019660">
    <property type="entry name" value="Put_sensory_transdc_reg_YbjN"/>
</dbReference>
<reference evidence="1" key="1">
    <citation type="submission" date="2022-06" db="EMBL/GenBank/DDBJ databases">
        <title>Sneathiella actinostolidae sp. nov., isolated from a sea anemonein the Western Pacific Ocean.</title>
        <authorList>
            <person name="Wei M.J."/>
        </authorList>
    </citation>
    <scope>NUCLEOTIDE SEQUENCE</scope>
    <source>
        <strain evidence="1">PHK-P5</strain>
    </source>
</reference>
<sequence>MTSLYLSHEELDDTNPLDLIESIIVENDWSFDRQGRNELTVGVDGSWCQYHLWFSWRSDLKAVHFSCAYDIKIPDRQYQSIYELLARVNERMPVGHFDTWREEGMVLFRHSLLLGGASEVRSEQFQTLVEIGMKELEKFYPAIQFCIWGGKTPEEAIDAAMFETVGEA</sequence>
<name>A0ABY4WCJ9_9PROT</name>
<dbReference type="Proteomes" id="UP001056291">
    <property type="component" value="Chromosome"/>
</dbReference>
<dbReference type="EMBL" id="CP098747">
    <property type="protein sequence ID" value="USG62366.1"/>
    <property type="molecule type" value="Genomic_DNA"/>
</dbReference>
<keyword evidence="2" id="KW-1185">Reference proteome</keyword>
<protein>
    <submittedName>
        <fullName evidence="1">YbjN domain-containing protein</fullName>
    </submittedName>
</protein>
<gene>
    <name evidence="1" type="ORF">NBZ79_05150</name>
</gene>